<dbReference type="EMBL" id="RBZO01000033">
    <property type="protein sequence ID" value="RKQ13302.1"/>
    <property type="molecule type" value="Genomic_DNA"/>
</dbReference>
<dbReference type="InterPro" id="IPR002155">
    <property type="entry name" value="Thiolase"/>
</dbReference>
<evidence type="ECO:0000313" key="3">
    <source>
        <dbReference type="Proteomes" id="UP000281813"/>
    </source>
</evidence>
<dbReference type="InterPro" id="IPR016039">
    <property type="entry name" value="Thiolase-like"/>
</dbReference>
<dbReference type="RefSeq" id="WP_121133829.1">
    <property type="nucleotide sequence ID" value="NZ_JBHUFK010000050.1"/>
</dbReference>
<evidence type="ECO:0000313" key="2">
    <source>
        <dbReference type="EMBL" id="RKQ13302.1"/>
    </source>
</evidence>
<accession>A0A494YT53</accession>
<proteinExistence type="predicted"/>
<dbReference type="CDD" id="cd00829">
    <property type="entry name" value="SCP-x_thiolase"/>
    <property type="match status" value="1"/>
</dbReference>
<dbReference type="Pfam" id="PF22691">
    <property type="entry name" value="Thiolase_C_1"/>
    <property type="match status" value="1"/>
</dbReference>
<dbReference type="OrthoDB" id="9785768at2"/>
<reference evidence="2 3" key="1">
    <citation type="journal article" date="2015" name="Antonie Van Leeuwenhoek">
        <title>Oceanobacillus bengalensis sp. nov., a bacterium isolated from seawater of the Bay of Bengal.</title>
        <authorList>
            <person name="Yongchang O."/>
            <person name="Xiang W."/>
            <person name="Wang G."/>
        </authorList>
    </citation>
    <scope>NUCLEOTIDE SEQUENCE [LARGE SCALE GENOMIC DNA]</scope>
    <source>
        <strain evidence="2 3">MCCC 1K00260</strain>
    </source>
</reference>
<name>A0A494YT53_9BACI</name>
<dbReference type="GO" id="GO:0016747">
    <property type="term" value="F:acyltransferase activity, transferring groups other than amino-acyl groups"/>
    <property type="evidence" value="ECO:0007669"/>
    <property type="project" value="InterPro"/>
</dbReference>
<evidence type="ECO:0000259" key="1">
    <source>
        <dbReference type="Pfam" id="PF22691"/>
    </source>
</evidence>
<dbReference type="PANTHER" id="PTHR42870">
    <property type="entry name" value="ACETYL-COA C-ACETYLTRANSFERASE"/>
    <property type="match status" value="1"/>
</dbReference>
<dbReference type="Proteomes" id="UP000281813">
    <property type="component" value="Unassembled WGS sequence"/>
</dbReference>
<keyword evidence="3" id="KW-1185">Reference proteome</keyword>
<dbReference type="AlphaFoldDB" id="A0A494YT53"/>
<feature type="domain" description="Thiolase C-terminal" evidence="1">
    <location>
        <begin position="249"/>
        <end position="377"/>
    </location>
</feature>
<dbReference type="PIRSF" id="PIRSF000429">
    <property type="entry name" value="Ac-CoA_Ac_transf"/>
    <property type="match status" value="1"/>
</dbReference>
<dbReference type="InterPro" id="IPR055140">
    <property type="entry name" value="Thiolase_C_2"/>
</dbReference>
<protein>
    <submittedName>
        <fullName evidence="2">Thiolase</fullName>
    </submittedName>
</protein>
<organism evidence="2 3">
    <name type="scientific">Oceanobacillus bengalensis</name>
    <dbReference type="NCBI Taxonomy" id="1435466"/>
    <lineage>
        <taxon>Bacteria</taxon>
        <taxon>Bacillati</taxon>
        <taxon>Bacillota</taxon>
        <taxon>Bacilli</taxon>
        <taxon>Bacillales</taxon>
        <taxon>Bacillaceae</taxon>
        <taxon>Oceanobacillus</taxon>
    </lineage>
</organism>
<dbReference type="SUPFAM" id="SSF53901">
    <property type="entry name" value="Thiolase-like"/>
    <property type="match status" value="2"/>
</dbReference>
<gene>
    <name evidence="2" type="ORF">D8M05_16630</name>
</gene>
<dbReference type="PANTHER" id="PTHR42870:SF1">
    <property type="entry name" value="NON-SPECIFIC LIPID-TRANSFER PROTEIN-LIKE 2"/>
    <property type="match status" value="1"/>
</dbReference>
<dbReference type="Gene3D" id="3.40.47.10">
    <property type="match status" value="1"/>
</dbReference>
<comment type="caution">
    <text evidence="2">The sequence shown here is derived from an EMBL/GenBank/DDBJ whole genome shotgun (WGS) entry which is preliminary data.</text>
</comment>
<sequence length="387" mass="42238">MSKITDRYAIVGVGESERSKNSGVTPLHLALDAAKAAISDAGLAAKDIDGFMSYNENDSCTSHQLATNLGVRPKYVKDILGGGSSTELLIADAISLIESGELNTVLIFRSMNGRSGSRMGGGGWDSNMLQQNIDGGSYIIPYGAASPGQWFGLFATRHMYETGITQEHLGHVCVSFYEYAQRNPKAFFHGKPLTIDDYLNTPHLSYPFTKHDFCLESDEANAIIVTTAERARDCKQKPVYVMGMSSRQCHPHSHYWSDLSQVASDYVAPEVYRSAGVKPEDIDVASIYDCFSWVVLRQLEAFGFAPRGEVGDFVAEGNLRIDGKLPTNTAGGMLSEGYTHGMNNVLEIVRQLRHQYGATDRQVNNCEIGISTGWAGPDIAGAMILRN</sequence>